<dbReference type="EMBL" id="CAKLPX010000004">
    <property type="protein sequence ID" value="CAH0992827.1"/>
    <property type="molecule type" value="Genomic_DNA"/>
</dbReference>
<organism evidence="2 3">
    <name type="scientific">Sinobacterium norvegicum</name>
    <dbReference type="NCBI Taxonomy" id="1641715"/>
    <lineage>
        <taxon>Bacteria</taxon>
        <taxon>Pseudomonadati</taxon>
        <taxon>Pseudomonadota</taxon>
        <taxon>Gammaproteobacteria</taxon>
        <taxon>Cellvibrionales</taxon>
        <taxon>Spongiibacteraceae</taxon>
        <taxon>Sinobacterium</taxon>
    </lineage>
</organism>
<dbReference type="PANTHER" id="PTHR22916:SF3">
    <property type="entry name" value="UDP-GLCNAC:BETAGAL BETA-1,3-N-ACETYLGLUCOSAMINYLTRANSFERASE-LIKE PROTEIN 1"/>
    <property type="match status" value="1"/>
</dbReference>
<gene>
    <name evidence="2" type="ORF">SIN8267_02964</name>
</gene>
<dbReference type="InterPro" id="IPR001173">
    <property type="entry name" value="Glyco_trans_2-like"/>
</dbReference>
<dbReference type="SUPFAM" id="SSF53448">
    <property type="entry name" value="Nucleotide-diphospho-sugar transferases"/>
    <property type="match status" value="1"/>
</dbReference>
<dbReference type="CDD" id="cd00761">
    <property type="entry name" value="Glyco_tranf_GTA_type"/>
    <property type="match status" value="1"/>
</dbReference>
<comment type="caution">
    <text evidence="2">The sequence shown here is derived from an EMBL/GenBank/DDBJ whole genome shotgun (WGS) entry which is preliminary data.</text>
</comment>
<dbReference type="PANTHER" id="PTHR22916">
    <property type="entry name" value="GLYCOSYLTRANSFERASE"/>
    <property type="match status" value="1"/>
</dbReference>
<keyword evidence="3" id="KW-1185">Reference proteome</keyword>
<evidence type="ECO:0000313" key="2">
    <source>
        <dbReference type="EMBL" id="CAH0992827.1"/>
    </source>
</evidence>
<dbReference type="InterPro" id="IPR029044">
    <property type="entry name" value="Nucleotide-diphossugar_trans"/>
</dbReference>
<dbReference type="Proteomes" id="UP000838100">
    <property type="component" value="Unassembled WGS sequence"/>
</dbReference>
<sequence length="294" mass="33112">MKLSIIIPCFNYGHLVEKAIASAATNHPEVEVIALNDGSTDNSLEVLKGLAEKYNFNLIDKKNSGVSSTRNMGIDIASGEYLMFLDADDYLTDDAIALCLNSIVDTQAKFIIAEHINISDNKRSLSKKISIQESHYDNVRRYITKELSIVNGGCLMHKDIFASRRYNPSLRNSEDIPMFIHALANFKTSSINFPIVNIIKHNDSRRHDISAILETGTTIVDDSFDEQYITGKVATLKCTALAYRHHSIAKACFKANKYQLAKQHYSKAFRLHPRFILNISFLKRMIGASLKKNH</sequence>
<dbReference type="RefSeq" id="WP_237445514.1">
    <property type="nucleotide sequence ID" value="NZ_CAKLPX010000004.1"/>
</dbReference>
<evidence type="ECO:0000313" key="3">
    <source>
        <dbReference type="Proteomes" id="UP000838100"/>
    </source>
</evidence>
<dbReference type="Pfam" id="PF00535">
    <property type="entry name" value="Glycos_transf_2"/>
    <property type="match status" value="1"/>
</dbReference>
<protein>
    <recommendedName>
        <fullName evidence="1">Glycosyltransferase 2-like domain-containing protein</fullName>
    </recommendedName>
</protein>
<accession>A0ABM9AI60</accession>
<evidence type="ECO:0000259" key="1">
    <source>
        <dbReference type="Pfam" id="PF00535"/>
    </source>
</evidence>
<dbReference type="Gene3D" id="3.90.550.10">
    <property type="entry name" value="Spore Coat Polysaccharide Biosynthesis Protein SpsA, Chain A"/>
    <property type="match status" value="1"/>
</dbReference>
<reference evidence="2" key="1">
    <citation type="submission" date="2021-12" db="EMBL/GenBank/DDBJ databases">
        <authorList>
            <person name="Rodrigo-Torres L."/>
            <person name="Arahal R. D."/>
            <person name="Lucena T."/>
        </authorList>
    </citation>
    <scope>NUCLEOTIDE SEQUENCE</scope>
    <source>
        <strain evidence="2">CECT 8267</strain>
    </source>
</reference>
<feature type="domain" description="Glycosyltransferase 2-like" evidence="1">
    <location>
        <begin position="4"/>
        <end position="154"/>
    </location>
</feature>
<name>A0ABM9AI60_9GAMM</name>
<proteinExistence type="predicted"/>